<dbReference type="PANTHER" id="PTHR19302:SF33">
    <property type="entry name" value="GAMMA-TUBULIN COMPLEX COMPONENT 5"/>
    <property type="match status" value="1"/>
</dbReference>
<feature type="domain" description="Gamma tubulin complex component protein N-terminal" evidence="8">
    <location>
        <begin position="308"/>
        <end position="597"/>
    </location>
</feature>
<evidence type="ECO:0000256" key="5">
    <source>
        <dbReference type="RuleBase" id="RU363050"/>
    </source>
</evidence>
<sequence>MPDQTPHPSLETLTESLILAILPDLEPPSSPYCKRVHDTLLSRTLSQINSDNLGGARKEWPEVSQSLRGLAEAARIRVHEDLADGYEKAVNDLQGRFRQFRQGWEEDAPVRMENLPQHIHLLLALSEKPTTLTLDFAHQYIHRTPVTGPTPDQLYYQRIMDENPYDPGESYDEEVIHGWTDSDSDQSLQSLSDAEDSPREEEIRTPSSSASKTQKKKNEEASSDDAQEAYARARNIVRELKHGYWSNQESVQKMPQGIHGWRQLCTATNAASISASIDLPASGKVCACQVYAAVSDCQQLIKPSQLQRELIYALSGRPGIVLNFDAQGECQVIAGHPQVLMLTPGGLSGILNTFRQHATQASRIRLFISRSLMPGISESQVSKTQQAFAEASRDIMEGFASWLADLETAFTKGVPEISGLPSTAATPLRLQRDLERLYGSLLQHLSAFLPHSHSPTLLLNLMYTTITNLQQTNDTKHLPALRRLFLRSAEPSWQMIGRWLQHGMPVPLALADPEQVALSTLSLDDGERKLDPEFFIERDRDVSWADEDFWECGFVVGDEGWPAWIGDETGEMLLEAGKARGLLKTLSDSRDMTTADQWLSFEEVLSLPDGKASDEKDVDILGKIGEYLQPTCELARLHLRRVLDEDCGLELHLEAIEGVFFAKAVDVLHDWTDVLFQKVHQGETWTDFQVLTSSMRTAIEDRKASWLNPMAIRITTARSQGVYRGPRAIESLRADYFVPFPLSQLFTPTSIGLRSEVFTFILQLSMGRWSLVQTQQLDRDIVSTRLAGGSDQDARALWSMRQKIAWFLNTLYAWVTEHVIEGQSVGYRARLEEMTSLKSMVALELEHVRKVRDYCFLNPASADLLEAIQTVLELSTSLSDCFASYTLQKTPRSTPQNVTKRRRARPMQRDASSDEEDHFQSVDGDGNRVGEIPLTEGSIAMRLRRMSGEIEQCVNALKEGVERLSIEREGDVWSILSFGLDSWKASSVE</sequence>
<keyword evidence="4 5" id="KW-0206">Cytoskeleton</keyword>
<dbReference type="GO" id="GO:0051321">
    <property type="term" value="P:meiotic cell cycle"/>
    <property type="evidence" value="ECO:0007669"/>
    <property type="project" value="TreeGrafter"/>
</dbReference>
<comment type="similarity">
    <text evidence="1 5">Belongs to the TUBGCP family.</text>
</comment>
<evidence type="ECO:0000259" key="8">
    <source>
        <dbReference type="Pfam" id="PF17681"/>
    </source>
</evidence>
<gene>
    <name evidence="9" type="ORF">L198_01522</name>
</gene>
<dbReference type="GO" id="GO:0005816">
    <property type="term" value="C:spindle pole body"/>
    <property type="evidence" value="ECO:0007669"/>
    <property type="project" value="UniProtKB-ARBA"/>
</dbReference>
<evidence type="ECO:0000259" key="7">
    <source>
        <dbReference type="Pfam" id="PF04130"/>
    </source>
</evidence>
<dbReference type="GO" id="GO:0051225">
    <property type="term" value="P:spindle assembly"/>
    <property type="evidence" value="ECO:0007669"/>
    <property type="project" value="TreeGrafter"/>
</dbReference>
<dbReference type="GO" id="GO:0000922">
    <property type="term" value="C:spindle pole"/>
    <property type="evidence" value="ECO:0007669"/>
    <property type="project" value="InterPro"/>
</dbReference>
<feature type="domain" description="Gamma tubulin complex component C-terminal" evidence="7">
    <location>
        <begin position="650"/>
        <end position="913"/>
    </location>
</feature>
<dbReference type="Pfam" id="PF17681">
    <property type="entry name" value="GCP_N_terminal"/>
    <property type="match status" value="1"/>
</dbReference>
<feature type="region of interest" description="Disordered" evidence="6">
    <location>
        <begin position="180"/>
        <end position="227"/>
    </location>
</feature>
<dbReference type="GO" id="GO:0031122">
    <property type="term" value="P:cytoplasmic microtubule organization"/>
    <property type="evidence" value="ECO:0007669"/>
    <property type="project" value="TreeGrafter"/>
</dbReference>
<name>A0A1E3JZL4_9TREE</name>
<evidence type="ECO:0000256" key="6">
    <source>
        <dbReference type="SAM" id="MobiDB-lite"/>
    </source>
</evidence>
<evidence type="ECO:0000313" key="9">
    <source>
        <dbReference type="EMBL" id="ODO06290.1"/>
    </source>
</evidence>
<dbReference type="Proteomes" id="UP000094819">
    <property type="component" value="Unassembled WGS sequence"/>
</dbReference>
<keyword evidence="10" id="KW-1185">Reference proteome</keyword>
<dbReference type="RefSeq" id="XP_019034390.1">
    <property type="nucleotide sequence ID" value="XM_019173685.1"/>
</dbReference>
<dbReference type="GO" id="GO:0007020">
    <property type="term" value="P:microtubule nucleation"/>
    <property type="evidence" value="ECO:0007669"/>
    <property type="project" value="InterPro"/>
</dbReference>
<dbReference type="PANTHER" id="PTHR19302">
    <property type="entry name" value="GAMMA TUBULIN COMPLEX PROTEIN"/>
    <property type="match status" value="1"/>
</dbReference>
<dbReference type="InterPro" id="IPR041470">
    <property type="entry name" value="GCP_N"/>
</dbReference>
<evidence type="ECO:0000256" key="3">
    <source>
        <dbReference type="ARBA" id="ARBA00022701"/>
    </source>
</evidence>
<dbReference type="AlphaFoldDB" id="A0A1E3JZL4"/>
<accession>A0A1E3JZL4</accession>
<dbReference type="GO" id="GO:0043015">
    <property type="term" value="F:gamma-tubulin binding"/>
    <property type="evidence" value="ECO:0007669"/>
    <property type="project" value="InterPro"/>
</dbReference>
<dbReference type="GO" id="GO:0005874">
    <property type="term" value="C:microtubule"/>
    <property type="evidence" value="ECO:0007669"/>
    <property type="project" value="UniProtKB-KW"/>
</dbReference>
<dbReference type="GeneID" id="30190735"/>
<dbReference type="OrthoDB" id="66546at2759"/>
<protein>
    <recommendedName>
        <fullName evidence="5">Spindle pole body component</fullName>
    </recommendedName>
</protein>
<dbReference type="Pfam" id="PF04130">
    <property type="entry name" value="GCP_C_terminal"/>
    <property type="match status" value="1"/>
</dbReference>
<organism evidence="9 10">
    <name type="scientific">Cryptococcus wingfieldii CBS 7118</name>
    <dbReference type="NCBI Taxonomy" id="1295528"/>
    <lineage>
        <taxon>Eukaryota</taxon>
        <taxon>Fungi</taxon>
        <taxon>Dikarya</taxon>
        <taxon>Basidiomycota</taxon>
        <taxon>Agaricomycotina</taxon>
        <taxon>Tremellomycetes</taxon>
        <taxon>Tremellales</taxon>
        <taxon>Cryptococcaceae</taxon>
        <taxon>Cryptococcus</taxon>
    </lineage>
</organism>
<dbReference type="GO" id="GO:0051011">
    <property type="term" value="F:microtubule minus-end binding"/>
    <property type="evidence" value="ECO:0007669"/>
    <property type="project" value="TreeGrafter"/>
</dbReference>
<dbReference type="GO" id="GO:0000278">
    <property type="term" value="P:mitotic cell cycle"/>
    <property type="evidence" value="ECO:0007669"/>
    <property type="project" value="TreeGrafter"/>
</dbReference>
<evidence type="ECO:0000313" key="10">
    <source>
        <dbReference type="Proteomes" id="UP000094819"/>
    </source>
</evidence>
<dbReference type="InterPro" id="IPR040457">
    <property type="entry name" value="GCP_C"/>
</dbReference>
<keyword evidence="2 5" id="KW-0963">Cytoplasm</keyword>
<dbReference type="GO" id="GO:0000930">
    <property type="term" value="C:gamma-tubulin complex"/>
    <property type="evidence" value="ECO:0007669"/>
    <property type="project" value="TreeGrafter"/>
</dbReference>
<proteinExistence type="inferred from homology"/>
<dbReference type="EMBL" id="AWGH01000003">
    <property type="protein sequence ID" value="ODO06290.1"/>
    <property type="molecule type" value="Genomic_DNA"/>
</dbReference>
<dbReference type="Gene3D" id="1.20.120.1900">
    <property type="entry name" value="Gamma-tubulin complex, C-terminal domain"/>
    <property type="match status" value="1"/>
</dbReference>
<reference evidence="9 10" key="1">
    <citation type="submission" date="2016-06" db="EMBL/GenBank/DDBJ databases">
        <title>Evolution of pathogenesis and genome organization in the Tremellales.</title>
        <authorList>
            <person name="Cuomo C."/>
            <person name="Litvintseva A."/>
            <person name="Heitman J."/>
            <person name="Chen Y."/>
            <person name="Sun S."/>
            <person name="Springer D."/>
            <person name="Dromer F."/>
            <person name="Young S."/>
            <person name="Zeng Q."/>
            <person name="Chapman S."/>
            <person name="Gujja S."/>
            <person name="Saif S."/>
            <person name="Birren B."/>
        </authorList>
    </citation>
    <scope>NUCLEOTIDE SEQUENCE [LARGE SCALE GENOMIC DNA]</scope>
    <source>
        <strain evidence="9 10">CBS 7118</strain>
    </source>
</reference>
<evidence type="ECO:0000256" key="2">
    <source>
        <dbReference type="ARBA" id="ARBA00022490"/>
    </source>
</evidence>
<keyword evidence="3 5" id="KW-0493">Microtubule</keyword>
<dbReference type="InterPro" id="IPR007259">
    <property type="entry name" value="GCP"/>
</dbReference>
<comment type="caution">
    <text evidence="9">The sequence shown here is derived from an EMBL/GenBank/DDBJ whole genome shotgun (WGS) entry which is preliminary data.</text>
</comment>
<evidence type="ECO:0000256" key="4">
    <source>
        <dbReference type="ARBA" id="ARBA00023212"/>
    </source>
</evidence>
<dbReference type="InterPro" id="IPR042241">
    <property type="entry name" value="GCP_C_sf"/>
</dbReference>
<feature type="region of interest" description="Disordered" evidence="6">
    <location>
        <begin position="891"/>
        <end position="927"/>
    </location>
</feature>
<comment type="subcellular location">
    <subcellularLocation>
        <location evidence="5">Cytoplasm</location>
        <location evidence="5">Cytoskeleton</location>
        <location evidence="5">Microtubule organizing center</location>
    </subcellularLocation>
</comment>
<evidence type="ECO:0000256" key="1">
    <source>
        <dbReference type="ARBA" id="ARBA00010337"/>
    </source>
</evidence>